<dbReference type="Proteomes" id="UP000321638">
    <property type="component" value="Unassembled WGS sequence"/>
</dbReference>
<dbReference type="AlphaFoldDB" id="A0A5C8PGK4"/>
<dbReference type="InterPro" id="IPR013096">
    <property type="entry name" value="Cupin_2"/>
</dbReference>
<dbReference type="OrthoDB" id="9791637at2"/>
<dbReference type="InterPro" id="IPR014710">
    <property type="entry name" value="RmlC-like_jellyroll"/>
</dbReference>
<gene>
    <name evidence="2" type="ORF">FHP25_25655</name>
</gene>
<dbReference type="PANTHER" id="PTHR36440:SF1">
    <property type="entry name" value="PUTATIVE (AFU_ORTHOLOGUE AFUA_8G07350)-RELATED"/>
    <property type="match status" value="1"/>
</dbReference>
<dbReference type="EMBL" id="VDUZ01000033">
    <property type="protein sequence ID" value="TXL72431.1"/>
    <property type="molecule type" value="Genomic_DNA"/>
</dbReference>
<sequence length="159" mass="16369">MDTDVTAAMPFVREAAAGATLNVLGVTHIYKATAAETGGSFSLWEAVIPPGAGAPPHTHDHEDESFYVLGGELLVEFDGAPGPHRLGPGGFFFGARGRRHSFRNVGDQPARVLILSAPSVGLDRMFAALDAAAATGMPEIGTLAAITAKHGVTIEPPAA</sequence>
<dbReference type="RefSeq" id="WP_147849841.1">
    <property type="nucleotide sequence ID" value="NZ_VDUZ01000033.1"/>
</dbReference>
<dbReference type="InterPro" id="IPR011051">
    <property type="entry name" value="RmlC_Cupin_sf"/>
</dbReference>
<dbReference type="Gene3D" id="2.60.120.10">
    <property type="entry name" value="Jelly Rolls"/>
    <property type="match status" value="1"/>
</dbReference>
<organism evidence="2 3">
    <name type="scientific">Vineibacter terrae</name>
    <dbReference type="NCBI Taxonomy" id="2586908"/>
    <lineage>
        <taxon>Bacteria</taxon>
        <taxon>Pseudomonadati</taxon>
        <taxon>Pseudomonadota</taxon>
        <taxon>Alphaproteobacteria</taxon>
        <taxon>Hyphomicrobiales</taxon>
        <taxon>Vineibacter</taxon>
    </lineage>
</organism>
<name>A0A5C8PGK4_9HYPH</name>
<dbReference type="InterPro" id="IPR053146">
    <property type="entry name" value="QDO-like"/>
</dbReference>
<dbReference type="SUPFAM" id="SSF51182">
    <property type="entry name" value="RmlC-like cupins"/>
    <property type="match status" value="1"/>
</dbReference>
<dbReference type="Pfam" id="PF07883">
    <property type="entry name" value="Cupin_2"/>
    <property type="match status" value="1"/>
</dbReference>
<evidence type="ECO:0000259" key="1">
    <source>
        <dbReference type="Pfam" id="PF07883"/>
    </source>
</evidence>
<protein>
    <submittedName>
        <fullName evidence="2">Cupin domain-containing protein</fullName>
    </submittedName>
</protein>
<dbReference type="PANTHER" id="PTHR36440">
    <property type="entry name" value="PUTATIVE (AFU_ORTHOLOGUE AFUA_8G07350)-RELATED"/>
    <property type="match status" value="1"/>
</dbReference>
<feature type="domain" description="Cupin type-2" evidence="1">
    <location>
        <begin position="46"/>
        <end position="114"/>
    </location>
</feature>
<keyword evidence="3" id="KW-1185">Reference proteome</keyword>
<comment type="caution">
    <text evidence="2">The sequence shown here is derived from an EMBL/GenBank/DDBJ whole genome shotgun (WGS) entry which is preliminary data.</text>
</comment>
<evidence type="ECO:0000313" key="2">
    <source>
        <dbReference type="EMBL" id="TXL72431.1"/>
    </source>
</evidence>
<evidence type="ECO:0000313" key="3">
    <source>
        <dbReference type="Proteomes" id="UP000321638"/>
    </source>
</evidence>
<reference evidence="2 3" key="1">
    <citation type="submission" date="2019-06" db="EMBL/GenBank/DDBJ databases">
        <title>New taxonomy in bacterial strain CC-CFT640, isolated from vineyard.</title>
        <authorList>
            <person name="Lin S.-Y."/>
            <person name="Tsai C.-F."/>
            <person name="Young C.-C."/>
        </authorList>
    </citation>
    <scope>NUCLEOTIDE SEQUENCE [LARGE SCALE GENOMIC DNA]</scope>
    <source>
        <strain evidence="2 3">CC-CFT640</strain>
    </source>
</reference>
<proteinExistence type="predicted"/>
<accession>A0A5C8PGK4</accession>